<proteinExistence type="predicted"/>
<organism evidence="2 3">
    <name type="scientific">Streptomyces noboritoensis</name>
    <dbReference type="NCBI Taxonomy" id="67337"/>
    <lineage>
        <taxon>Bacteria</taxon>
        <taxon>Bacillati</taxon>
        <taxon>Actinomycetota</taxon>
        <taxon>Actinomycetes</taxon>
        <taxon>Kitasatosporales</taxon>
        <taxon>Streptomycetaceae</taxon>
        <taxon>Streptomyces</taxon>
    </lineage>
</organism>
<feature type="region of interest" description="Disordered" evidence="1">
    <location>
        <begin position="1"/>
        <end position="76"/>
    </location>
</feature>
<accession>A0ABV6T955</accession>
<sequence length="76" mass="8078">MRSAARSFQPAGAALHTGLPRTDENRIRPRPGGAVTGEPSRSVAACWSTPYTGDRPARQNGAVERSAARAMAEERS</sequence>
<keyword evidence="3" id="KW-1185">Reference proteome</keyword>
<dbReference type="Proteomes" id="UP001589887">
    <property type="component" value="Unassembled WGS sequence"/>
</dbReference>
<evidence type="ECO:0000313" key="3">
    <source>
        <dbReference type="Proteomes" id="UP001589887"/>
    </source>
</evidence>
<name>A0ABV6T955_9ACTN</name>
<dbReference type="EMBL" id="JBHMQV010000001">
    <property type="protein sequence ID" value="MFC0842321.1"/>
    <property type="molecule type" value="Genomic_DNA"/>
</dbReference>
<gene>
    <name evidence="2" type="ORF">ACFH04_01015</name>
</gene>
<evidence type="ECO:0000256" key="1">
    <source>
        <dbReference type="SAM" id="MobiDB-lite"/>
    </source>
</evidence>
<evidence type="ECO:0000313" key="2">
    <source>
        <dbReference type="EMBL" id="MFC0842321.1"/>
    </source>
</evidence>
<dbReference type="RefSeq" id="WP_394316189.1">
    <property type="nucleotide sequence ID" value="NZ_JBHMQV010000001.1"/>
</dbReference>
<reference evidence="2 3" key="1">
    <citation type="submission" date="2024-09" db="EMBL/GenBank/DDBJ databases">
        <authorList>
            <person name="Sun Q."/>
            <person name="Mori K."/>
        </authorList>
    </citation>
    <scope>NUCLEOTIDE SEQUENCE [LARGE SCALE GENOMIC DNA]</scope>
    <source>
        <strain evidence="2 3">JCM 4557</strain>
    </source>
</reference>
<comment type="caution">
    <text evidence="2">The sequence shown here is derived from an EMBL/GenBank/DDBJ whole genome shotgun (WGS) entry which is preliminary data.</text>
</comment>
<protein>
    <submittedName>
        <fullName evidence="2">Uncharacterized protein</fullName>
    </submittedName>
</protein>